<dbReference type="EMBL" id="BSXT01000209">
    <property type="protein sequence ID" value="GMF20843.1"/>
    <property type="molecule type" value="Genomic_DNA"/>
</dbReference>
<dbReference type="GO" id="GO:0003676">
    <property type="term" value="F:nucleic acid binding"/>
    <property type="evidence" value="ECO:0007669"/>
    <property type="project" value="InterPro"/>
</dbReference>
<reference evidence="2" key="1">
    <citation type="submission" date="2023-04" db="EMBL/GenBank/DDBJ databases">
        <title>Phytophthora fragariaefolia NBRC 109709.</title>
        <authorList>
            <person name="Ichikawa N."/>
            <person name="Sato H."/>
            <person name="Tonouchi N."/>
        </authorList>
    </citation>
    <scope>NUCLEOTIDE SEQUENCE</scope>
    <source>
        <strain evidence="2">NBRC 109709</strain>
    </source>
</reference>
<dbReference type="OrthoDB" id="119031at2759"/>
<dbReference type="AlphaFoldDB" id="A0A9W6WNR7"/>
<protein>
    <submittedName>
        <fullName evidence="2">Unnamed protein product</fullName>
    </submittedName>
</protein>
<keyword evidence="3" id="KW-1185">Reference proteome</keyword>
<dbReference type="InterPro" id="IPR038717">
    <property type="entry name" value="Tc1-like_DDE_dom"/>
</dbReference>
<feature type="domain" description="Tc1-like transposase DDE" evidence="1">
    <location>
        <begin position="35"/>
        <end position="166"/>
    </location>
</feature>
<dbReference type="Gene3D" id="3.30.420.10">
    <property type="entry name" value="Ribonuclease H-like superfamily/Ribonuclease H"/>
    <property type="match status" value="1"/>
</dbReference>
<sequence length="254" mass="29651">MDRTLPLTKEHKEACLEIAERLSSAAQKQVVWPMIIFSDEKKFNLDGPDGYKRYWRDLHRPPRRISRVRMAATRSWGEGKSELVMLEGRQNSLDYIYTISVKLLPFAHAKYGTDYVLMQDNASIHTSYETMDFFKEEDVTVLDRPARFPDLNPIENVWAIMARKVYGNGKQYVSVAQLTVTVQEAWKTVTMQELRKLLRERCFEVARKNGDKTHCHNRTITLTHTKTKIIIVRKPCRGPKTCWLYTSLSTHLEI</sequence>
<comment type="caution">
    <text evidence="2">The sequence shown here is derived from an EMBL/GenBank/DDBJ whole genome shotgun (WGS) entry which is preliminary data.</text>
</comment>
<proteinExistence type="predicted"/>
<evidence type="ECO:0000259" key="1">
    <source>
        <dbReference type="Pfam" id="PF13358"/>
    </source>
</evidence>
<dbReference type="Proteomes" id="UP001165121">
    <property type="component" value="Unassembled WGS sequence"/>
</dbReference>
<gene>
    <name evidence="2" type="ORF">Pfra01_000259400</name>
</gene>
<evidence type="ECO:0000313" key="3">
    <source>
        <dbReference type="Proteomes" id="UP001165121"/>
    </source>
</evidence>
<organism evidence="2 3">
    <name type="scientific">Phytophthora fragariaefolia</name>
    <dbReference type="NCBI Taxonomy" id="1490495"/>
    <lineage>
        <taxon>Eukaryota</taxon>
        <taxon>Sar</taxon>
        <taxon>Stramenopiles</taxon>
        <taxon>Oomycota</taxon>
        <taxon>Peronosporomycetes</taxon>
        <taxon>Peronosporales</taxon>
        <taxon>Peronosporaceae</taxon>
        <taxon>Phytophthora</taxon>
    </lineage>
</organism>
<dbReference type="PANTHER" id="PTHR23022">
    <property type="entry name" value="TRANSPOSABLE ELEMENT-RELATED"/>
    <property type="match status" value="1"/>
</dbReference>
<accession>A0A9W6WNR7</accession>
<name>A0A9W6WNR7_9STRA</name>
<evidence type="ECO:0000313" key="2">
    <source>
        <dbReference type="EMBL" id="GMF20843.1"/>
    </source>
</evidence>
<dbReference type="InterPro" id="IPR052338">
    <property type="entry name" value="Transposase_5"/>
</dbReference>
<dbReference type="InterPro" id="IPR036397">
    <property type="entry name" value="RNaseH_sf"/>
</dbReference>
<dbReference type="PANTHER" id="PTHR23022:SF129">
    <property type="entry name" value="TRANSPOSABLE ELEMENT TC3 TRANSPOSASE"/>
    <property type="match status" value="1"/>
</dbReference>
<dbReference type="Pfam" id="PF13358">
    <property type="entry name" value="DDE_3"/>
    <property type="match status" value="1"/>
</dbReference>